<feature type="transmembrane region" description="Helical" evidence="1">
    <location>
        <begin position="35"/>
        <end position="52"/>
    </location>
</feature>
<reference evidence="2 3" key="1">
    <citation type="submission" date="2019-04" db="EMBL/GenBank/DDBJ databases">
        <title>An improved genome assembly and genetic linkage map for asparagus bean, Vigna unguiculata ssp. sesquipedialis.</title>
        <authorList>
            <person name="Xia Q."/>
            <person name="Zhang R."/>
            <person name="Dong Y."/>
        </authorList>
    </citation>
    <scope>NUCLEOTIDE SEQUENCE [LARGE SCALE GENOMIC DNA]</scope>
    <source>
        <tissue evidence="2">Leaf</tissue>
    </source>
</reference>
<dbReference type="AlphaFoldDB" id="A0A4D6NJQ3"/>
<keyword evidence="1" id="KW-1133">Transmembrane helix</keyword>
<gene>
    <name evidence="2" type="ORF">DEO72_LG11g894</name>
</gene>
<dbReference type="EMBL" id="CP039355">
    <property type="protein sequence ID" value="QCE13896.1"/>
    <property type="molecule type" value="Genomic_DNA"/>
</dbReference>
<feature type="transmembrane region" description="Helical" evidence="1">
    <location>
        <begin position="6"/>
        <end position="23"/>
    </location>
</feature>
<dbReference type="PANTHER" id="PTHR34115">
    <property type="entry name" value="PROTEIN, PUTATIVE-RELATED"/>
    <property type="match status" value="1"/>
</dbReference>
<accession>A0A4D6NJQ3</accession>
<protein>
    <submittedName>
        <fullName evidence="2">Uncharacterized protein</fullName>
    </submittedName>
</protein>
<sequence length="144" mass="15919">MNNKAYAIIMGLMLTSIGIKYGGSNTNPFQHSTPILLLFLTAACSHLLASTAQTTCPTIFIFHVSGAVGCEALVWILIAPQFLWCYVINLFLLLLAYCLNYNQINQLINTLLLVAFCLDYNQIKELICGITHDSNSVSRARLCV</sequence>
<name>A0A4D6NJQ3_VIGUN</name>
<organism evidence="2 3">
    <name type="scientific">Vigna unguiculata</name>
    <name type="common">Cowpea</name>
    <dbReference type="NCBI Taxonomy" id="3917"/>
    <lineage>
        <taxon>Eukaryota</taxon>
        <taxon>Viridiplantae</taxon>
        <taxon>Streptophyta</taxon>
        <taxon>Embryophyta</taxon>
        <taxon>Tracheophyta</taxon>
        <taxon>Spermatophyta</taxon>
        <taxon>Magnoliopsida</taxon>
        <taxon>eudicotyledons</taxon>
        <taxon>Gunneridae</taxon>
        <taxon>Pentapetalae</taxon>
        <taxon>rosids</taxon>
        <taxon>fabids</taxon>
        <taxon>Fabales</taxon>
        <taxon>Fabaceae</taxon>
        <taxon>Papilionoideae</taxon>
        <taxon>50 kb inversion clade</taxon>
        <taxon>NPAAA clade</taxon>
        <taxon>indigoferoid/millettioid clade</taxon>
        <taxon>Phaseoleae</taxon>
        <taxon>Vigna</taxon>
    </lineage>
</organism>
<dbReference type="InterPro" id="IPR053258">
    <property type="entry name" value="Ca-permeable_cation_channel"/>
</dbReference>
<evidence type="ECO:0000313" key="3">
    <source>
        <dbReference type="Proteomes" id="UP000501690"/>
    </source>
</evidence>
<proteinExistence type="predicted"/>
<keyword evidence="1" id="KW-0472">Membrane</keyword>
<dbReference type="Proteomes" id="UP000501690">
    <property type="component" value="Linkage Group LG11"/>
</dbReference>
<feature type="transmembrane region" description="Helical" evidence="1">
    <location>
        <begin position="72"/>
        <end position="99"/>
    </location>
</feature>
<keyword evidence="1" id="KW-0812">Transmembrane</keyword>
<evidence type="ECO:0000256" key="1">
    <source>
        <dbReference type="SAM" id="Phobius"/>
    </source>
</evidence>
<keyword evidence="3" id="KW-1185">Reference proteome</keyword>
<dbReference type="PANTHER" id="PTHR34115:SF17">
    <property type="entry name" value="PROTEIN, PUTATIVE-RELATED"/>
    <property type="match status" value="1"/>
</dbReference>
<evidence type="ECO:0000313" key="2">
    <source>
        <dbReference type="EMBL" id="QCE13896.1"/>
    </source>
</evidence>